<evidence type="ECO:0000313" key="4">
    <source>
        <dbReference type="Proteomes" id="UP001595843"/>
    </source>
</evidence>
<accession>A0ABV8JCM6</accession>
<evidence type="ECO:0000256" key="1">
    <source>
        <dbReference type="ARBA" id="ARBA00007435"/>
    </source>
</evidence>
<dbReference type="InterPro" id="IPR050190">
    <property type="entry name" value="UPF0213_domain"/>
</dbReference>
<reference evidence="4" key="1">
    <citation type="journal article" date="2019" name="Int. J. Syst. Evol. Microbiol.">
        <title>The Global Catalogue of Microorganisms (GCM) 10K type strain sequencing project: providing services to taxonomists for standard genome sequencing and annotation.</title>
        <authorList>
            <consortium name="The Broad Institute Genomics Platform"/>
            <consortium name="The Broad Institute Genome Sequencing Center for Infectious Disease"/>
            <person name="Wu L."/>
            <person name="Ma J."/>
        </authorList>
    </citation>
    <scope>NUCLEOTIDE SEQUENCE [LARGE SCALE GENOMIC DNA]</scope>
    <source>
        <strain evidence="4">IBRC-M 10813</strain>
    </source>
</reference>
<proteinExistence type="inferred from homology"/>
<organism evidence="3 4">
    <name type="scientific">Salinithrix halophila</name>
    <dbReference type="NCBI Taxonomy" id="1485204"/>
    <lineage>
        <taxon>Bacteria</taxon>
        <taxon>Bacillati</taxon>
        <taxon>Bacillota</taxon>
        <taxon>Bacilli</taxon>
        <taxon>Bacillales</taxon>
        <taxon>Thermoactinomycetaceae</taxon>
        <taxon>Salinithrix</taxon>
    </lineage>
</organism>
<feature type="domain" description="GIY-YIG" evidence="2">
    <location>
        <begin position="5"/>
        <end position="81"/>
    </location>
</feature>
<protein>
    <submittedName>
        <fullName evidence="3">GIY-YIG nuclease family protein</fullName>
    </submittedName>
</protein>
<dbReference type="InterPro" id="IPR035901">
    <property type="entry name" value="GIY-YIG_endonuc_sf"/>
</dbReference>
<dbReference type="RefSeq" id="WP_380701593.1">
    <property type="nucleotide sequence ID" value="NZ_JBHSAP010000004.1"/>
</dbReference>
<dbReference type="SMART" id="SM00465">
    <property type="entry name" value="GIYc"/>
    <property type="match status" value="1"/>
</dbReference>
<dbReference type="EMBL" id="JBHSAP010000004">
    <property type="protein sequence ID" value="MFC4075565.1"/>
    <property type="molecule type" value="Genomic_DNA"/>
</dbReference>
<evidence type="ECO:0000313" key="3">
    <source>
        <dbReference type="EMBL" id="MFC4075565.1"/>
    </source>
</evidence>
<gene>
    <name evidence="3" type="ORF">ACFOUO_01930</name>
</gene>
<dbReference type="PANTHER" id="PTHR34477:SF1">
    <property type="entry name" value="UPF0213 PROTEIN YHBQ"/>
    <property type="match status" value="1"/>
</dbReference>
<dbReference type="PANTHER" id="PTHR34477">
    <property type="entry name" value="UPF0213 PROTEIN YHBQ"/>
    <property type="match status" value="1"/>
</dbReference>
<sequence length="95" mass="11097">MSQGKNYVVYILECRDQTLYTGVTTDLERRLRQHRAGIGAKYTRGRSPLKLRLVEAGKTRSEALRLEREIKEMTRQQKMRLIAERGLAVEEAEKF</sequence>
<dbReference type="InterPro" id="IPR000305">
    <property type="entry name" value="GIY-YIG_endonuc"/>
</dbReference>
<comment type="caution">
    <text evidence="3">The sequence shown here is derived from an EMBL/GenBank/DDBJ whole genome shotgun (WGS) entry which is preliminary data.</text>
</comment>
<dbReference type="Proteomes" id="UP001595843">
    <property type="component" value="Unassembled WGS sequence"/>
</dbReference>
<dbReference type="Pfam" id="PF01541">
    <property type="entry name" value="GIY-YIG"/>
    <property type="match status" value="1"/>
</dbReference>
<keyword evidence="4" id="KW-1185">Reference proteome</keyword>
<dbReference type="Gene3D" id="3.40.1440.10">
    <property type="entry name" value="GIY-YIG endonuclease"/>
    <property type="match status" value="1"/>
</dbReference>
<comment type="similarity">
    <text evidence="1">Belongs to the UPF0213 family.</text>
</comment>
<dbReference type="PROSITE" id="PS50164">
    <property type="entry name" value="GIY_YIG"/>
    <property type="match status" value="1"/>
</dbReference>
<dbReference type="CDD" id="cd10456">
    <property type="entry name" value="GIY-YIG_UPF0213"/>
    <property type="match status" value="1"/>
</dbReference>
<evidence type="ECO:0000259" key="2">
    <source>
        <dbReference type="PROSITE" id="PS50164"/>
    </source>
</evidence>
<dbReference type="SUPFAM" id="SSF82771">
    <property type="entry name" value="GIY-YIG endonuclease"/>
    <property type="match status" value="1"/>
</dbReference>
<name>A0ABV8JCM6_9BACL</name>